<dbReference type="RefSeq" id="WP_245860799.1">
    <property type="nucleotide sequence ID" value="NZ_LYXE01000178.1"/>
</dbReference>
<reference evidence="2 3" key="1">
    <citation type="submission" date="2016-05" db="EMBL/GenBank/DDBJ databases">
        <authorList>
            <person name="Lavstsen T."/>
            <person name="Jespersen J.S."/>
        </authorList>
    </citation>
    <scope>NUCLEOTIDE SEQUENCE [LARGE SCALE GENOMIC DNA]</scope>
    <source>
        <strain evidence="2 3">B7-9</strain>
    </source>
</reference>
<dbReference type="EMBL" id="LYXE01000178">
    <property type="protein sequence ID" value="PDV96833.1"/>
    <property type="molecule type" value="Genomic_DNA"/>
</dbReference>
<evidence type="ECO:0000313" key="2">
    <source>
        <dbReference type="EMBL" id="PDV96833.1"/>
    </source>
</evidence>
<proteinExistence type="predicted"/>
<accession>A0A2H3KGI9</accession>
<keyword evidence="1" id="KW-0175">Coiled coil</keyword>
<dbReference type="AlphaFoldDB" id="A0A2H3KGI9"/>
<gene>
    <name evidence="2" type="ORF">A9Q02_20185</name>
</gene>
<protein>
    <recommendedName>
        <fullName evidence="4">DUF4139 domain-containing protein</fullName>
    </recommendedName>
</protein>
<sequence>MSLPLTRLIMFKHGVGYFERRGAYTGEQLALSVPHEAMDDLLKSLVALDLGAGQVLGVAFETPEDQAARLARGSIKLSDQLSLLDLLRDLRGRQVRLRVTTGDKKTAETSYEGLVVGVDYESEEPLQRAQVSLYVPDTRQVMTLPLKRLVHVELLDDAAASDLSYFLRAAQSDEQRRVATVRLSPGDHDLLVGYIAPAPAWRVSYRLLYEGAPADRQTGAGASDAFVLLQGWGLFDNQLEEDLEGVELTLMAGMPVSFRYRLYEPHTPERPLVEDEERTVAAPIMFEPPMAAMAVESMADDGMALARAPMPMAAMRSSPRLQADRLEQSVQSAATGDERGALFAYHVAHPVSVGRGQSAMVPIVSQRLPARRELLYNGAKQPRHPVASLRLTNATGLTLERGPATILEDGDYAGEAVLPFTRVGGELIVAYAVELGIAIEERRRSNRRLIGISIKDEYAVFEEHDLAMTTYQITNNGDQEADVTLDHGLMQDYEVAGPRQPDETSAGYGRWRVACAPHTLTSFEVTERRLVRRQERVRGLSGAQLRSFLRDRLLTAEVVQALGAVLALYQQADQAQAQIRQFEQEREKIGQHQRQIQGNLQPLGREGDEGALRQRYVATLNQQEDRLVAIASEIERLQAEIKRLEGQALAQLKQMNA</sequence>
<organism evidence="2 3">
    <name type="scientific">Candidatus Chloroploca asiatica</name>
    <dbReference type="NCBI Taxonomy" id="1506545"/>
    <lineage>
        <taxon>Bacteria</taxon>
        <taxon>Bacillati</taxon>
        <taxon>Chloroflexota</taxon>
        <taxon>Chloroflexia</taxon>
        <taxon>Chloroflexales</taxon>
        <taxon>Chloroflexineae</taxon>
        <taxon>Oscillochloridaceae</taxon>
        <taxon>Candidatus Chloroploca</taxon>
    </lineage>
</organism>
<evidence type="ECO:0000256" key="1">
    <source>
        <dbReference type="SAM" id="Coils"/>
    </source>
</evidence>
<feature type="coiled-coil region" evidence="1">
    <location>
        <begin position="565"/>
        <end position="592"/>
    </location>
</feature>
<evidence type="ECO:0008006" key="4">
    <source>
        <dbReference type="Google" id="ProtNLM"/>
    </source>
</evidence>
<comment type="caution">
    <text evidence="2">The sequence shown here is derived from an EMBL/GenBank/DDBJ whole genome shotgun (WGS) entry which is preliminary data.</text>
</comment>
<evidence type="ECO:0000313" key="3">
    <source>
        <dbReference type="Proteomes" id="UP000220922"/>
    </source>
</evidence>
<dbReference type="Proteomes" id="UP000220922">
    <property type="component" value="Unassembled WGS sequence"/>
</dbReference>
<name>A0A2H3KGI9_9CHLR</name>
<feature type="coiled-coil region" evidence="1">
    <location>
        <begin position="620"/>
        <end position="654"/>
    </location>
</feature>
<keyword evidence="3" id="KW-1185">Reference proteome</keyword>